<feature type="transmembrane region" description="Helical" evidence="3">
    <location>
        <begin position="33"/>
        <end position="54"/>
    </location>
</feature>
<dbReference type="InterPro" id="IPR036249">
    <property type="entry name" value="Thioredoxin-like_sf"/>
</dbReference>
<evidence type="ECO:0000256" key="2">
    <source>
        <dbReference type="ARBA" id="ARBA00023284"/>
    </source>
</evidence>
<dbReference type="GO" id="GO:0045454">
    <property type="term" value="P:cell redox homeostasis"/>
    <property type="evidence" value="ECO:0007669"/>
    <property type="project" value="TreeGrafter"/>
</dbReference>
<dbReference type="GO" id="GO:0004791">
    <property type="term" value="F:thioredoxin-disulfide reductase (NADPH) activity"/>
    <property type="evidence" value="ECO:0007669"/>
    <property type="project" value="TreeGrafter"/>
</dbReference>
<keyword evidence="1" id="KW-0732">Signal</keyword>
<gene>
    <name evidence="4" type="ORF">HAKA00212_LOCUS26880</name>
</gene>
<dbReference type="Gene3D" id="3.40.30.10">
    <property type="entry name" value="Glutaredoxin"/>
    <property type="match status" value="1"/>
</dbReference>
<dbReference type="EMBL" id="HBIU01062474">
    <property type="protein sequence ID" value="CAE0655466.1"/>
    <property type="molecule type" value="Transcribed_RNA"/>
</dbReference>
<proteinExistence type="predicted"/>
<dbReference type="InterPro" id="IPR011893">
    <property type="entry name" value="Selenoprotein_Rdx-typ"/>
</dbReference>
<reference evidence="4" key="1">
    <citation type="submission" date="2021-01" db="EMBL/GenBank/DDBJ databases">
        <authorList>
            <person name="Corre E."/>
            <person name="Pelletier E."/>
            <person name="Niang G."/>
            <person name="Scheremetjew M."/>
            <person name="Finn R."/>
            <person name="Kale V."/>
            <person name="Holt S."/>
            <person name="Cochrane G."/>
            <person name="Meng A."/>
            <person name="Brown T."/>
            <person name="Cohen L."/>
        </authorList>
    </citation>
    <scope>NUCLEOTIDE SEQUENCE</scope>
    <source>
        <strain evidence="4">CCMP3107</strain>
    </source>
</reference>
<evidence type="ECO:0000256" key="1">
    <source>
        <dbReference type="ARBA" id="ARBA00022729"/>
    </source>
</evidence>
<dbReference type="AlphaFoldDB" id="A0A6S9L5H0"/>
<dbReference type="PANTHER" id="PTHR13544:SF0">
    <property type="entry name" value="THIOREDOXIN REDUCTASE-LIKE SELENOPROTEIN T"/>
    <property type="match status" value="1"/>
</dbReference>
<dbReference type="SUPFAM" id="SSF52833">
    <property type="entry name" value="Thioredoxin-like"/>
    <property type="match status" value="1"/>
</dbReference>
<protein>
    <recommendedName>
        <fullName evidence="5">Selenoprotein T</fullName>
    </recommendedName>
</protein>
<dbReference type="Pfam" id="PF10262">
    <property type="entry name" value="Rdx"/>
    <property type="match status" value="1"/>
</dbReference>
<dbReference type="NCBIfam" id="TIGR02174">
    <property type="entry name" value="CXXU_selWTH"/>
    <property type="match status" value="1"/>
</dbReference>
<dbReference type="InterPro" id="IPR019389">
    <property type="entry name" value="Selenoprotein_T"/>
</dbReference>
<dbReference type="GO" id="GO:0005789">
    <property type="term" value="C:endoplasmic reticulum membrane"/>
    <property type="evidence" value="ECO:0007669"/>
    <property type="project" value="TreeGrafter"/>
</dbReference>
<keyword evidence="2" id="KW-0676">Redox-active center</keyword>
<evidence type="ECO:0000313" key="4">
    <source>
        <dbReference type="EMBL" id="CAE0655466.1"/>
    </source>
</evidence>
<evidence type="ECO:0000256" key="3">
    <source>
        <dbReference type="SAM" id="Phobius"/>
    </source>
</evidence>
<keyword evidence="3" id="KW-0812">Transmembrane</keyword>
<sequence length="146" mass="15709">MQRNFIELQKFLEYSYPELVGNVQGTFYPPPPFALALANLGTLALWGGIALTFLGETLFRAVGLAAPPGWFQSMKANPMPVVGGLFALNAVAGGFAKTGAFEVYLNGETVFSKLESGRFPNAEDIYAGMKRVAGLNPTRQMQGRAS</sequence>
<evidence type="ECO:0008006" key="5">
    <source>
        <dbReference type="Google" id="ProtNLM"/>
    </source>
</evidence>
<keyword evidence="3" id="KW-1133">Transmembrane helix</keyword>
<accession>A0A6S9L5H0</accession>
<name>A0A6S9L5H0_HETAK</name>
<keyword evidence="3" id="KW-0472">Membrane</keyword>
<dbReference type="PANTHER" id="PTHR13544">
    <property type="entry name" value="SELENOPROTEIN T"/>
    <property type="match status" value="1"/>
</dbReference>
<organism evidence="4">
    <name type="scientific">Heterosigma akashiwo</name>
    <name type="common">Chromophytic alga</name>
    <name type="synonym">Heterosigma carterae</name>
    <dbReference type="NCBI Taxonomy" id="2829"/>
    <lineage>
        <taxon>Eukaryota</taxon>
        <taxon>Sar</taxon>
        <taxon>Stramenopiles</taxon>
        <taxon>Ochrophyta</taxon>
        <taxon>Raphidophyceae</taxon>
        <taxon>Chattonellales</taxon>
        <taxon>Chattonellaceae</taxon>
        <taxon>Heterosigma</taxon>
    </lineage>
</organism>